<keyword evidence="4" id="KW-0966">Cell projection</keyword>
<dbReference type="EMBL" id="JASATX010000001">
    <property type="protein sequence ID" value="MDI2097884.1"/>
    <property type="molecule type" value="Genomic_DNA"/>
</dbReference>
<keyword evidence="4" id="KW-0969">Cilium</keyword>
<feature type="region of interest" description="Disordered" evidence="3">
    <location>
        <begin position="1"/>
        <end position="20"/>
    </location>
</feature>
<accession>A0AAW6T3I3</accession>
<gene>
    <name evidence="4" type="ORF">QF206_02735</name>
</gene>
<evidence type="ECO:0000313" key="5">
    <source>
        <dbReference type="Proteomes" id="UP001321506"/>
    </source>
</evidence>
<dbReference type="AlphaFoldDB" id="A0AAW6T3I3"/>
<keyword evidence="5" id="KW-1185">Reference proteome</keyword>
<sequence>MTIDALGGASGVHAGSGRPVERKQTIDSEVFLQLLVTQLRNQDPSSPMDTNQMIAQSTQLAMMEQLTALARTGEESFSLQMRSTAAALIGQTVEYLDADGAARSGLVSSVSFAGAVPALVIDGRSIVLDAVTAIPPVPGSTPGAAPGAA</sequence>
<dbReference type="Pfam" id="PF03963">
    <property type="entry name" value="FlgD"/>
    <property type="match status" value="1"/>
</dbReference>
<comment type="caution">
    <text evidence="4">The sequence shown here is derived from an EMBL/GenBank/DDBJ whole genome shotgun (WGS) entry which is preliminary data.</text>
</comment>
<evidence type="ECO:0000313" key="4">
    <source>
        <dbReference type="EMBL" id="MDI2097884.1"/>
    </source>
</evidence>
<evidence type="ECO:0000256" key="2">
    <source>
        <dbReference type="ARBA" id="ARBA00022795"/>
    </source>
</evidence>
<comment type="similarity">
    <text evidence="1">Belongs to the FlgD family.</text>
</comment>
<protein>
    <submittedName>
        <fullName evidence="4">Flagellar hook capping FlgD N-terminal domain-containing protein</fullName>
    </submittedName>
</protein>
<dbReference type="GO" id="GO:0044781">
    <property type="term" value="P:bacterial-type flagellum organization"/>
    <property type="evidence" value="ECO:0007669"/>
    <property type="project" value="UniProtKB-KW"/>
</dbReference>
<dbReference type="RefSeq" id="WP_281487658.1">
    <property type="nucleotide sequence ID" value="NZ_JASATX010000001.1"/>
</dbReference>
<keyword evidence="2" id="KW-1005">Bacterial flagellum biogenesis</keyword>
<organism evidence="4 5">
    <name type="scientific">Ruicaihuangia caeni</name>
    <dbReference type="NCBI Taxonomy" id="3042517"/>
    <lineage>
        <taxon>Bacteria</taxon>
        <taxon>Bacillati</taxon>
        <taxon>Actinomycetota</taxon>
        <taxon>Actinomycetes</taxon>
        <taxon>Micrococcales</taxon>
        <taxon>Microbacteriaceae</taxon>
        <taxon>Ruicaihuangia</taxon>
    </lineage>
</organism>
<evidence type="ECO:0000256" key="3">
    <source>
        <dbReference type="SAM" id="MobiDB-lite"/>
    </source>
</evidence>
<keyword evidence="4" id="KW-0282">Flagellum</keyword>
<evidence type="ECO:0000256" key="1">
    <source>
        <dbReference type="ARBA" id="ARBA00010577"/>
    </source>
</evidence>
<name>A0AAW6T3I3_9MICO</name>
<reference evidence="4 5" key="1">
    <citation type="submission" date="2023-04" db="EMBL/GenBank/DDBJ databases">
        <title>Klugiella caeni sp. nov. isolated from the sludge of biochemical tank.</title>
        <authorList>
            <person name="Geng K."/>
        </authorList>
    </citation>
    <scope>NUCLEOTIDE SEQUENCE [LARGE SCALE GENOMIC DNA]</scope>
    <source>
        <strain evidence="4 5">YN-L-19</strain>
    </source>
</reference>
<dbReference type="Proteomes" id="UP001321506">
    <property type="component" value="Unassembled WGS sequence"/>
</dbReference>
<proteinExistence type="inferred from homology"/>
<dbReference type="InterPro" id="IPR005648">
    <property type="entry name" value="FlgD"/>
</dbReference>